<evidence type="ECO:0000256" key="3">
    <source>
        <dbReference type="ARBA" id="ARBA00022737"/>
    </source>
</evidence>
<feature type="compositionally biased region" description="Basic and acidic residues" evidence="9">
    <location>
        <begin position="176"/>
        <end position="211"/>
    </location>
</feature>
<evidence type="ECO:0000256" key="4">
    <source>
        <dbReference type="ARBA" id="ARBA00022771"/>
    </source>
</evidence>
<feature type="compositionally biased region" description="Polar residues" evidence="9">
    <location>
        <begin position="48"/>
        <end position="67"/>
    </location>
</feature>
<evidence type="ECO:0000256" key="2">
    <source>
        <dbReference type="ARBA" id="ARBA00022723"/>
    </source>
</evidence>
<evidence type="ECO:0000313" key="11">
    <source>
        <dbReference type="Proteomes" id="UP001044222"/>
    </source>
</evidence>
<keyword evidence="3" id="KW-0677">Repeat</keyword>
<keyword evidence="2" id="KW-0479">Metal-binding</keyword>
<keyword evidence="6" id="KW-0805">Transcription regulation</keyword>
<feature type="compositionally biased region" description="Basic and acidic residues" evidence="9">
    <location>
        <begin position="37"/>
        <end position="47"/>
    </location>
</feature>
<dbReference type="EMBL" id="JAFIRN010000006">
    <property type="protein sequence ID" value="KAG5846598.1"/>
    <property type="molecule type" value="Genomic_DNA"/>
</dbReference>
<dbReference type="PANTHER" id="PTHR45944">
    <property type="entry name" value="SCHNURRI, ISOFORM F"/>
    <property type="match status" value="1"/>
</dbReference>
<keyword evidence="11" id="KW-1185">Reference proteome</keyword>
<protein>
    <submittedName>
        <fullName evidence="10">Uncharacterized protein</fullName>
    </submittedName>
</protein>
<sequence length="284" mass="31476">MIRAVSPRRGSHHHSAPWALGQYLQSEMVPLGQRSRSHADMETDQRKGSTQTTSHVPGDSLHSSQDPHSAHQGLFSHLPLHSQQQVRTPFPMIPIGGIQMVHSVPSSMTGLAHSARLPLQKSTSEESGTSEVSFHLQEGGGGRGPPEDPPGRRRSRPPPRWLRWPGRWAVRPGSPGRRDGHRGPREQAGREHTDLHEGYRLPQDRLGRPAREAPPPPGPHLTPVLQRARRFTFSTLVALRSGSRWLAPRSPPWTPPLKRTSSPHQSPCRQATPLSAVQVPMREC</sequence>
<evidence type="ECO:0000256" key="5">
    <source>
        <dbReference type="ARBA" id="ARBA00022833"/>
    </source>
</evidence>
<evidence type="ECO:0000256" key="8">
    <source>
        <dbReference type="ARBA" id="ARBA00023242"/>
    </source>
</evidence>
<feature type="region of interest" description="Disordered" evidence="9">
    <location>
        <begin position="112"/>
        <end position="223"/>
    </location>
</feature>
<dbReference type="PANTHER" id="PTHR45944:SF1">
    <property type="entry name" value="TRANSCRIPTION FACTOR HIVEP2"/>
    <property type="match status" value="1"/>
</dbReference>
<dbReference type="Proteomes" id="UP001044222">
    <property type="component" value="Unassembled WGS sequence"/>
</dbReference>
<dbReference type="GO" id="GO:0005634">
    <property type="term" value="C:nucleus"/>
    <property type="evidence" value="ECO:0007669"/>
    <property type="project" value="UniProtKB-SubCell"/>
</dbReference>
<proteinExistence type="predicted"/>
<comment type="subcellular location">
    <subcellularLocation>
        <location evidence="1">Nucleus</location>
    </subcellularLocation>
</comment>
<gene>
    <name evidence="10" type="ORF">ANANG_G00116680</name>
</gene>
<keyword evidence="5" id="KW-0862">Zinc</keyword>
<accession>A0A9D3RX96</accession>
<dbReference type="GO" id="GO:0000978">
    <property type="term" value="F:RNA polymerase II cis-regulatory region sequence-specific DNA binding"/>
    <property type="evidence" value="ECO:0007669"/>
    <property type="project" value="TreeGrafter"/>
</dbReference>
<evidence type="ECO:0000256" key="9">
    <source>
        <dbReference type="SAM" id="MobiDB-lite"/>
    </source>
</evidence>
<dbReference type="GO" id="GO:0000981">
    <property type="term" value="F:DNA-binding transcription factor activity, RNA polymerase II-specific"/>
    <property type="evidence" value="ECO:0007669"/>
    <property type="project" value="TreeGrafter"/>
</dbReference>
<dbReference type="GO" id="GO:0008270">
    <property type="term" value="F:zinc ion binding"/>
    <property type="evidence" value="ECO:0007669"/>
    <property type="project" value="UniProtKB-KW"/>
</dbReference>
<evidence type="ECO:0000256" key="1">
    <source>
        <dbReference type="ARBA" id="ARBA00004123"/>
    </source>
</evidence>
<evidence type="ECO:0000256" key="7">
    <source>
        <dbReference type="ARBA" id="ARBA00023163"/>
    </source>
</evidence>
<dbReference type="AlphaFoldDB" id="A0A9D3RX96"/>
<feature type="region of interest" description="Disordered" evidence="9">
    <location>
        <begin position="245"/>
        <end position="284"/>
    </location>
</feature>
<keyword evidence="4" id="KW-0863">Zinc-finger</keyword>
<dbReference type="InterPro" id="IPR051969">
    <property type="entry name" value="Zinc-finger_DNA-bd_regulators"/>
</dbReference>
<reference evidence="10" key="1">
    <citation type="submission" date="2021-01" db="EMBL/GenBank/DDBJ databases">
        <title>A chromosome-scale assembly of European eel, Anguilla anguilla.</title>
        <authorList>
            <person name="Henkel C."/>
            <person name="Jong-Raadsen S.A."/>
            <person name="Dufour S."/>
            <person name="Weltzien F.-A."/>
            <person name="Palstra A.P."/>
            <person name="Pelster B."/>
            <person name="Spaink H.P."/>
            <person name="Van Den Thillart G.E."/>
            <person name="Jansen H."/>
            <person name="Zahm M."/>
            <person name="Klopp C."/>
            <person name="Cedric C."/>
            <person name="Louis A."/>
            <person name="Berthelot C."/>
            <person name="Parey E."/>
            <person name="Roest Crollius H."/>
            <person name="Montfort J."/>
            <person name="Robinson-Rechavi M."/>
            <person name="Bucao C."/>
            <person name="Bouchez O."/>
            <person name="Gislard M."/>
            <person name="Lluch J."/>
            <person name="Milhes M."/>
            <person name="Lampietro C."/>
            <person name="Lopez Roques C."/>
            <person name="Donnadieu C."/>
            <person name="Braasch I."/>
            <person name="Desvignes T."/>
            <person name="Postlethwait J."/>
            <person name="Bobe J."/>
            <person name="Guiguen Y."/>
            <person name="Dirks R."/>
        </authorList>
    </citation>
    <scope>NUCLEOTIDE SEQUENCE</scope>
    <source>
        <strain evidence="10">Tag_6206</strain>
        <tissue evidence="10">Liver</tissue>
    </source>
</reference>
<keyword evidence="8" id="KW-0539">Nucleus</keyword>
<comment type="caution">
    <text evidence="10">The sequence shown here is derived from an EMBL/GenBank/DDBJ whole genome shotgun (WGS) entry which is preliminary data.</text>
</comment>
<feature type="region of interest" description="Disordered" evidence="9">
    <location>
        <begin position="31"/>
        <end position="73"/>
    </location>
</feature>
<evidence type="ECO:0000313" key="10">
    <source>
        <dbReference type="EMBL" id="KAG5846598.1"/>
    </source>
</evidence>
<feature type="compositionally biased region" description="Polar residues" evidence="9">
    <location>
        <begin position="259"/>
        <end position="275"/>
    </location>
</feature>
<name>A0A9D3RX96_ANGAN</name>
<keyword evidence="7" id="KW-0804">Transcription</keyword>
<organism evidence="10 11">
    <name type="scientific">Anguilla anguilla</name>
    <name type="common">European freshwater eel</name>
    <name type="synonym">Muraena anguilla</name>
    <dbReference type="NCBI Taxonomy" id="7936"/>
    <lineage>
        <taxon>Eukaryota</taxon>
        <taxon>Metazoa</taxon>
        <taxon>Chordata</taxon>
        <taxon>Craniata</taxon>
        <taxon>Vertebrata</taxon>
        <taxon>Euteleostomi</taxon>
        <taxon>Actinopterygii</taxon>
        <taxon>Neopterygii</taxon>
        <taxon>Teleostei</taxon>
        <taxon>Anguilliformes</taxon>
        <taxon>Anguillidae</taxon>
        <taxon>Anguilla</taxon>
    </lineage>
</organism>
<evidence type="ECO:0000256" key="6">
    <source>
        <dbReference type="ARBA" id="ARBA00023015"/>
    </source>
</evidence>